<reference evidence="5 6" key="1">
    <citation type="submission" date="2019-06" db="EMBL/GenBank/DDBJ databases">
        <title>Whole genome shotgun sequence of Streptomyces cacaoi subsp. cacaoi NBRC 12748.</title>
        <authorList>
            <person name="Hosoyama A."/>
            <person name="Uohara A."/>
            <person name="Ohji S."/>
            <person name="Ichikawa N."/>
        </authorList>
    </citation>
    <scope>NUCLEOTIDE SEQUENCE [LARGE SCALE GENOMIC DNA]</scope>
    <source>
        <strain evidence="5 6">NBRC 12748</strain>
    </source>
</reference>
<name>A0A4Y3R7L8_STRCI</name>
<evidence type="ECO:0000313" key="5">
    <source>
        <dbReference type="EMBL" id="GEB52737.1"/>
    </source>
</evidence>
<gene>
    <name evidence="5" type="ORF">SCA03_52880</name>
</gene>
<comment type="caution">
    <text evidence="5">The sequence shown here is derived from an EMBL/GenBank/DDBJ whole genome shotgun (WGS) entry which is preliminary data.</text>
</comment>
<feature type="region of interest" description="Disordered" evidence="3">
    <location>
        <begin position="195"/>
        <end position="234"/>
    </location>
</feature>
<feature type="compositionally biased region" description="Low complexity" evidence="3">
    <location>
        <begin position="225"/>
        <end position="234"/>
    </location>
</feature>
<feature type="compositionally biased region" description="Gly residues" evidence="3">
    <location>
        <begin position="212"/>
        <end position="224"/>
    </location>
</feature>
<dbReference type="RefSeq" id="WP_086816075.1">
    <property type="nucleotide sequence ID" value="NZ_BJMM01000035.1"/>
</dbReference>
<dbReference type="AlphaFoldDB" id="A0A4Y3R7L8"/>
<dbReference type="GO" id="GO:0000976">
    <property type="term" value="F:transcription cis-regulatory region binding"/>
    <property type="evidence" value="ECO:0007669"/>
    <property type="project" value="TreeGrafter"/>
</dbReference>
<dbReference type="InterPro" id="IPR050109">
    <property type="entry name" value="HTH-type_TetR-like_transc_reg"/>
</dbReference>
<dbReference type="OrthoDB" id="3869819at2"/>
<evidence type="ECO:0000256" key="1">
    <source>
        <dbReference type="ARBA" id="ARBA00023125"/>
    </source>
</evidence>
<dbReference type="PROSITE" id="PS50977">
    <property type="entry name" value="HTH_TETR_2"/>
    <property type="match status" value="1"/>
</dbReference>
<evidence type="ECO:0000256" key="2">
    <source>
        <dbReference type="PROSITE-ProRule" id="PRU00335"/>
    </source>
</evidence>
<keyword evidence="1 2" id="KW-0238">DNA-binding</keyword>
<organism evidence="5 6">
    <name type="scientific">Streptomyces cacaoi</name>
    <dbReference type="NCBI Taxonomy" id="1898"/>
    <lineage>
        <taxon>Bacteria</taxon>
        <taxon>Bacillati</taxon>
        <taxon>Actinomycetota</taxon>
        <taxon>Actinomycetes</taxon>
        <taxon>Kitasatosporales</taxon>
        <taxon>Streptomycetaceae</taxon>
        <taxon>Streptomyces</taxon>
    </lineage>
</organism>
<dbReference type="PANTHER" id="PTHR30055">
    <property type="entry name" value="HTH-TYPE TRANSCRIPTIONAL REGULATOR RUTR"/>
    <property type="match status" value="1"/>
</dbReference>
<evidence type="ECO:0000313" key="6">
    <source>
        <dbReference type="Proteomes" id="UP000319210"/>
    </source>
</evidence>
<dbReference type="InterPro" id="IPR036271">
    <property type="entry name" value="Tet_transcr_reg_TetR-rel_C_sf"/>
</dbReference>
<accession>A0A4Y3R7L8</accession>
<dbReference type="Proteomes" id="UP000319210">
    <property type="component" value="Unassembled WGS sequence"/>
</dbReference>
<dbReference type="SUPFAM" id="SSF46689">
    <property type="entry name" value="Homeodomain-like"/>
    <property type="match status" value="1"/>
</dbReference>
<evidence type="ECO:0000259" key="4">
    <source>
        <dbReference type="PROSITE" id="PS50977"/>
    </source>
</evidence>
<protein>
    <submittedName>
        <fullName evidence="5">TetR family transcriptional regulator</fullName>
    </submittedName>
</protein>
<evidence type="ECO:0000256" key="3">
    <source>
        <dbReference type="SAM" id="MobiDB-lite"/>
    </source>
</evidence>
<dbReference type="EMBL" id="BJMM01000035">
    <property type="protein sequence ID" value="GEB52737.1"/>
    <property type="molecule type" value="Genomic_DNA"/>
</dbReference>
<feature type="domain" description="HTH tetR-type" evidence="4">
    <location>
        <begin position="15"/>
        <end position="73"/>
    </location>
</feature>
<dbReference type="GO" id="GO:0003700">
    <property type="term" value="F:DNA-binding transcription factor activity"/>
    <property type="evidence" value="ECO:0007669"/>
    <property type="project" value="TreeGrafter"/>
</dbReference>
<proteinExistence type="predicted"/>
<feature type="DNA-binding region" description="H-T-H motif" evidence="2">
    <location>
        <begin position="36"/>
        <end position="55"/>
    </location>
</feature>
<dbReference type="InterPro" id="IPR001647">
    <property type="entry name" value="HTH_TetR"/>
</dbReference>
<dbReference type="InterPro" id="IPR009057">
    <property type="entry name" value="Homeodomain-like_sf"/>
</dbReference>
<dbReference type="SUPFAM" id="SSF48498">
    <property type="entry name" value="Tetracyclin repressor-like, C-terminal domain"/>
    <property type="match status" value="1"/>
</dbReference>
<dbReference type="Pfam" id="PF00440">
    <property type="entry name" value="TetR_N"/>
    <property type="match status" value="1"/>
</dbReference>
<dbReference type="PANTHER" id="PTHR30055:SF209">
    <property type="entry name" value="POSSIBLE TRANSCRIPTIONAL REGULATORY PROTEIN (PROBABLY TETR-FAMILY)"/>
    <property type="match status" value="1"/>
</dbReference>
<feature type="compositionally biased region" description="Low complexity" evidence="3">
    <location>
        <begin position="195"/>
        <end position="211"/>
    </location>
</feature>
<sequence>MTQSARPAPQRSHARSNRARILEAARRELSAQPDVSLDEIARAAGVVRRTLYGHFPGRTALLEALGDEASEALSRAIEAARNPADGPEEALARFQLEIWRVGDRYRMLLTLARRDLGDERLDRLMLPATRYATGLLERGQRAGVFHDRLPAPVLASAQAALCLSLMESINAGQWDDDGGEAAVAALIAAGVPPERAAGTVRTVRGTTSGPDSGPGPGSGSGSGSGETETGPAGR</sequence>
<dbReference type="Gene3D" id="1.10.357.10">
    <property type="entry name" value="Tetracycline Repressor, domain 2"/>
    <property type="match status" value="1"/>
</dbReference>
<keyword evidence="6" id="KW-1185">Reference proteome</keyword>